<dbReference type="STRING" id="3469.A0A4Y7IKV8"/>
<evidence type="ECO:0000256" key="4">
    <source>
        <dbReference type="ARBA" id="ARBA00023235"/>
    </source>
</evidence>
<accession>A0A4Y7IKV8</accession>
<keyword evidence="3" id="KW-0697">Rotamase</keyword>
<organism evidence="5 6">
    <name type="scientific">Papaver somniferum</name>
    <name type="common">Opium poppy</name>
    <dbReference type="NCBI Taxonomy" id="3469"/>
    <lineage>
        <taxon>Eukaryota</taxon>
        <taxon>Viridiplantae</taxon>
        <taxon>Streptophyta</taxon>
        <taxon>Embryophyta</taxon>
        <taxon>Tracheophyta</taxon>
        <taxon>Spermatophyta</taxon>
        <taxon>Magnoliopsida</taxon>
        <taxon>Ranunculales</taxon>
        <taxon>Papaveraceae</taxon>
        <taxon>Papaveroideae</taxon>
        <taxon>Papaver</taxon>
    </lineage>
</organism>
<dbReference type="GO" id="GO:0003755">
    <property type="term" value="F:peptidyl-prolyl cis-trans isomerase activity"/>
    <property type="evidence" value="ECO:0007669"/>
    <property type="project" value="UniProtKB-KW"/>
</dbReference>
<keyword evidence="4" id="KW-0413">Isomerase</keyword>
<evidence type="ECO:0000256" key="1">
    <source>
        <dbReference type="ARBA" id="ARBA00000971"/>
    </source>
</evidence>
<dbReference type="GO" id="GO:0006364">
    <property type="term" value="P:rRNA processing"/>
    <property type="evidence" value="ECO:0007669"/>
    <property type="project" value="InterPro"/>
</dbReference>
<name>A0A4Y7IKV8_PAPSO</name>
<dbReference type="PANTHER" id="PTHR45995">
    <property type="match status" value="1"/>
</dbReference>
<dbReference type="Gramene" id="RZC48099">
    <property type="protein sequence ID" value="RZC48099"/>
    <property type="gene ID" value="C5167_041053"/>
</dbReference>
<dbReference type="GO" id="GO:0003677">
    <property type="term" value="F:DNA binding"/>
    <property type="evidence" value="ECO:0007669"/>
    <property type="project" value="InterPro"/>
</dbReference>
<dbReference type="InterPro" id="IPR043323">
    <property type="entry name" value="PIN4"/>
</dbReference>
<sequence>MIGTHILCEKQGKINEAYKNLDEDWLRNGEKVSPAEFANLNCADGDQVRKPAEFGDCAYVVRNDRRGEFVSLFNCHINGKQFGVVPSQDSDTLFIGNIVKLKAKLIHHGVDNFEDLTLVEDTKNEGMNRGPEKIAFEDTFIEMDTACVPAITIIGRGANTTAICLPMYDIIGKWMEELTLKNAPYLTTYVPLVSGSNLLRFVMESGNKGCEVVSLTA</sequence>
<comment type="catalytic activity">
    <reaction evidence="1">
        <text>[protein]-peptidylproline (omega=180) = [protein]-peptidylproline (omega=0)</text>
        <dbReference type="Rhea" id="RHEA:16237"/>
        <dbReference type="Rhea" id="RHEA-COMP:10747"/>
        <dbReference type="Rhea" id="RHEA-COMP:10748"/>
        <dbReference type="ChEBI" id="CHEBI:83833"/>
        <dbReference type="ChEBI" id="CHEBI:83834"/>
        <dbReference type="EC" id="5.2.1.8"/>
    </reaction>
</comment>
<evidence type="ECO:0000313" key="5">
    <source>
        <dbReference type="EMBL" id="RZC48099.1"/>
    </source>
</evidence>
<dbReference type="Proteomes" id="UP000316621">
    <property type="component" value="Chromosome 1"/>
</dbReference>
<gene>
    <name evidence="5" type="ORF">C5167_041053</name>
</gene>
<keyword evidence="6" id="KW-1185">Reference proteome</keyword>
<feature type="non-terminal residue" evidence="5">
    <location>
        <position position="217"/>
    </location>
</feature>
<reference evidence="5 6" key="1">
    <citation type="journal article" date="2018" name="Science">
        <title>The opium poppy genome and morphinan production.</title>
        <authorList>
            <person name="Guo L."/>
            <person name="Winzer T."/>
            <person name="Yang X."/>
            <person name="Li Y."/>
            <person name="Ning Z."/>
            <person name="He Z."/>
            <person name="Teodor R."/>
            <person name="Lu Y."/>
            <person name="Bowser T.A."/>
            <person name="Graham I.A."/>
            <person name="Ye K."/>
        </authorList>
    </citation>
    <scope>NUCLEOTIDE SEQUENCE [LARGE SCALE GENOMIC DNA]</scope>
    <source>
        <strain evidence="6">cv. HN1</strain>
        <tissue evidence="5">Leaves</tissue>
    </source>
</reference>
<proteinExistence type="predicted"/>
<dbReference type="EC" id="5.2.1.8" evidence="2"/>
<dbReference type="AlphaFoldDB" id="A0A4Y7IKV8"/>
<evidence type="ECO:0000256" key="2">
    <source>
        <dbReference type="ARBA" id="ARBA00013194"/>
    </source>
</evidence>
<dbReference type="EMBL" id="CM010715">
    <property type="protein sequence ID" value="RZC48099.1"/>
    <property type="molecule type" value="Genomic_DNA"/>
</dbReference>
<evidence type="ECO:0000313" key="6">
    <source>
        <dbReference type="Proteomes" id="UP000316621"/>
    </source>
</evidence>
<protein>
    <recommendedName>
        <fullName evidence="2">peptidylprolyl isomerase</fullName>
        <ecNumber evidence="2">5.2.1.8</ecNumber>
    </recommendedName>
</protein>
<evidence type="ECO:0000256" key="3">
    <source>
        <dbReference type="ARBA" id="ARBA00023110"/>
    </source>
</evidence>